<name>A0A1G7FUE5_9EURY</name>
<dbReference type="NCBIfam" id="NF002043">
    <property type="entry name" value="PRK00870.1"/>
    <property type="match status" value="1"/>
</dbReference>
<proteinExistence type="predicted"/>
<dbReference type="InterPro" id="IPR000639">
    <property type="entry name" value="Epox_hydrolase-like"/>
</dbReference>
<dbReference type="PRINTS" id="PR00412">
    <property type="entry name" value="EPOXHYDRLASE"/>
</dbReference>
<keyword evidence="1" id="KW-0378">Hydrolase</keyword>
<evidence type="ECO:0000313" key="4">
    <source>
        <dbReference type="EMBL" id="SDE79506.1"/>
    </source>
</evidence>
<dbReference type="PRINTS" id="PR00111">
    <property type="entry name" value="ABHYDROLASE"/>
</dbReference>
<dbReference type="EMBL" id="FNBK01000001">
    <property type="protein sequence ID" value="SDE79506.1"/>
    <property type="molecule type" value="Genomic_DNA"/>
</dbReference>
<accession>A0A1G7FUE5</accession>
<dbReference type="InterPro" id="IPR000073">
    <property type="entry name" value="AB_hydrolase_1"/>
</dbReference>
<dbReference type="PANTHER" id="PTHR42977">
    <property type="entry name" value="HYDROLASE-RELATED"/>
    <property type="match status" value="1"/>
</dbReference>
<dbReference type="STRING" id="660518.SAMN05216218_101355"/>
<dbReference type="InterPro" id="IPR051340">
    <property type="entry name" value="Haloalkane_dehalogenase"/>
</dbReference>
<feature type="domain" description="AB hydrolase-1" evidence="3">
    <location>
        <begin position="69"/>
        <end position="189"/>
    </location>
</feature>
<organism evidence="4 5">
    <name type="scientific">Halorientalis regularis</name>
    <dbReference type="NCBI Taxonomy" id="660518"/>
    <lineage>
        <taxon>Archaea</taxon>
        <taxon>Methanobacteriati</taxon>
        <taxon>Methanobacteriota</taxon>
        <taxon>Stenosarchaea group</taxon>
        <taxon>Halobacteria</taxon>
        <taxon>Halobacteriales</taxon>
        <taxon>Haloarculaceae</taxon>
        <taxon>Halorientalis</taxon>
    </lineage>
</organism>
<dbReference type="Pfam" id="PF00561">
    <property type="entry name" value="Abhydrolase_1"/>
    <property type="match status" value="1"/>
</dbReference>
<dbReference type="AlphaFoldDB" id="A0A1G7FUE5"/>
<evidence type="ECO:0000256" key="1">
    <source>
        <dbReference type="ARBA" id="ARBA00022801"/>
    </source>
</evidence>
<evidence type="ECO:0000256" key="2">
    <source>
        <dbReference type="SAM" id="MobiDB-lite"/>
    </source>
</evidence>
<evidence type="ECO:0000313" key="5">
    <source>
        <dbReference type="Proteomes" id="UP000199076"/>
    </source>
</evidence>
<evidence type="ECO:0000259" key="3">
    <source>
        <dbReference type="Pfam" id="PF00561"/>
    </source>
</evidence>
<dbReference type="PANTHER" id="PTHR42977:SF3">
    <property type="entry name" value="AB HYDROLASE-1 DOMAIN-CONTAINING PROTEIN"/>
    <property type="match status" value="1"/>
</dbReference>
<sequence>MDDGKVETTMSLERAPAERFDDLPGYDYEANYVDVGEGTSPGNQNAGRSGDAGGPEMAYVDVEGDGDETFLCLHGEPTWSYLYRKMIPTLSEAGRVVVPDLIGFGRSDKWPEQADYTYSAMYDTVERFLGELDLQNVTLICQDWGGLLGLPVAANNPDRFARLVPMNTGLMDGSQSMPDIWHDFKDMAAEDPDFDVGQLVEGGCLSDIPDDVVEAYRAPFPDEDHMAGARILPSRVPTDPDMDGAETMREAKATFEEWEKPVFVLFSDSDPITHGSRDYLRDLFPTASDQPDIWIEGGAHFLQEDKGEEIAEEIVEFVERT</sequence>
<protein>
    <submittedName>
        <fullName evidence="4">Haloalkane dehalogenase</fullName>
    </submittedName>
</protein>
<dbReference type="SUPFAM" id="SSF53474">
    <property type="entry name" value="alpha/beta-Hydrolases"/>
    <property type="match status" value="1"/>
</dbReference>
<keyword evidence="5" id="KW-1185">Reference proteome</keyword>
<dbReference type="Proteomes" id="UP000199076">
    <property type="component" value="Unassembled WGS sequence"/>
</dbReference>
<dbReference type="Gene3D" id="3.40.50.1820">
    <property type="entry name" value="alpha/beta hydrolase"/>
    <property type="match status" value="1"/>
</dbReference>
<feature type="region of interest" description="Disordered" evidence="2">
    <location>
        <begin position="35"/>
        <end position="55"/>
    </location>
</feature>
<gene>
    <name evidence="4" type="ORF">SAMN05216218_101355</name>
</gene>
<reference evidence="5" key="1">
    <citation type="submission" date="2016-10" db="EMBL/GenBank/DDBJ databases">
        <authorList>
            <person name="Varghese N."/>
            <person name="Submissions S."/>
        </authorList>
    </citation>
    <scope>NUCLEOTIDE SEQUENCE [LARGE SCALE GENOMIC DNA]</scope>
    <source>
        <strain evidence="5">IBRC-M 10760</strain>
    </source>
</reference>
<dbReference type="InterPro" id="IPR029058">
    <property type="entry name" value="AB_hydrolase_fold"/>
</dbReference>
<dbReference type="GO" id="GO:0004301">
    <property type="term" value="F:epoxide hydrolase activity"/>
    <property type="evidence" value="ECO:0007669"/>
    <property type="project" value="TreeGrafter"/>
</dbReference>